<comment type="subcellular location">
    <subcellularLocation>
        <location evidence="6">Cytoplasm</location>
    </subcellularLocation>
</comment>
<dbReference type="EMBL" id="SADE01000003">
    <property type="protein sequence ID" value="RVU34628.1"/>
    <property type="molecule type" value="Genomic_DNA"/>
</dbReference>
<keyword evidence="5 6" id="KW-0949">S-adenosyl-L-methionine</keyword>
<protein>
    <recommendedName>
        <fullName evidence="6">Ribosomal protein L11 methyltransferase</fullName>
        <shortName evidence="6">L11 Mtase</shortName>
        <ecNumber evidence="6">2.1.1.-</ecNumber>
    </recommendedName>
</protein>
<evidence type="ECO:0000256" key="6">
    <source>
        <dbReference type="HAMAP-Rule" id="MF_00735"/>
    </source>
</evidence>
<dbReference type="CDD" id="cd02440">
    <property type="entry name" value="AdoMet_MTases"/>
    <property type="match status" value="1"/>
</dbReference>
<keyword evidence="3 6" id="KW-0489">Methyltransferase</keyword>
<dbReference type="InterPro" id="IPR050078">
    <property type="entry name" value="Ribosomal_L11_MeTrfase_PrmA"/>
</dbReference>
<organism evidence="7 8">
    <name type="scientific">Hwanghaeella grinnelliae</name>
    <dbReference type="NCBI Taxonomy" id="2500179"/>
    <lineage>
        <taxon>Bacteria</taxon>
        <taxon>Pseudomonadati</taxon>
        <taxon>Pseudomonadota</taxon>
        <taxon>Alphaproteobacteria</taxon>
        <taxon>Rhodospirillales</taxon>
        <taxon>Rhodospirillaceae</taxon>
        <taxon>Hwanghaeella</taxon>
    </lineage>
</organism>
<keyword evidence="7" id="KW-0687">Ribonucleoprotein</keyword>
<evidence type="ECO:0000313" key="8">
    <source>
        <dbReference type="Proteomes" id="UP000287447"/>
    </source>
</evidence>
<evidence type="ECO:0000256" key="2">
    <source>
        <dbReference type="ARBA" id="ARBA00022490"/>
    </source>
</evidence>
<accession>A0A437QJE2</accession>
<dbReference type="InterPro" id="IPR029063">
    <property type="entry name" value="SAM-dependent_MTases_sf"/>
</dbReference>
<comment type="similarity">
    <text evidence="1 6">Belongs to the methyltransferase superfamily. PrmA family.</text>
</comment>
<dbReference type="InterPro" id="IPR004498">
    <property type="entry name" value="Ribosomal_PrmA_MeTrfase"/>
</dbReference>
<dbReference type="PANTHER" id="PTHR43648">
    <property type="entry name" value="ELECTRON TRANSFER FLAVOPROTEIN BETA SUBUNIT LYSINE METHYLTRANSFERASE"/>
    <property type="match status" value="1"/>
</dbReference>
<name>A0A437QJE2_9PROT</name>
<keyword evidence="7" id="KW-0689">Ribosomal protein</keyword>
<feature type="binding site" evidence="6">
    <location>
        <position position="135"/>
    </location>
    <ligand>
        <name>S-adenosyl-L-methionine</name>
        <dbReference type="ChEBI" id="CHEBI:59789"/>
    </ligand>
</feature>
<feature type="binding site" evidence="6">
    <location>
        <position position="181"/>
    </location>
    <ligand>
        <name>S-adenosyl-L-methionine</name>
        <dbReference type="ChEBI" id="CHEBI:59789"/>
    </ligand>
</feature>
<evidence type="ECO:0000256" key="3">
    <source>
        <dbReference type="ARBA" id="ARBA00022603"/>
    </source>
</evidence>
<dbReference type="Proteomes" id="UP000287447">
    <property type="component" value="Unassembled WGS sequence"/>
</dbReference>
<feature type="binding site" evidence="6">
    <location>
        <position position="228"/>
    </location>
    <ligand>
        <name>S-adenosyl-L-methionine</name>
        <dbReference type="ChEBI" id="CHEBI:59789"/>
    </ligand>
</feature>
<dbReference type="GO" id="GO:0005840">
    <property type="term" value="C:ribosome"/>
    <property type="evidence" value="ECO:0007669"/>
    <property type="project" value="UniProtKB-KW"/>
</dbReference>
<comment type="catalytic activity">
    <reaction evidence="6">
        <text>L-lysyl-[protein] + 3 S-adenosyl-L-methionine = N(6),N(6),N(6)-trimethyl-L-lysyl-[protein] + 3 S-adenosyl-L-homocysteine + 3 H(+)</text>
        <dbReference type="Rhea" id="RHEA:54192"/>
        <dbReference type="Rhea" id="RHEA-COMP:9752"/>
        <dbReference type="Rhea" id="RHEA-COMP:13826"/>
        <dbReference type="ChEBI" id="CHEBI:15378"/>
        <dbReference type="ChEBI" id="CHEBI:29969"/>
        <dbReference type="ChEBI" id="CHEBI:57856"/>
        <dbReference type="ChEBI" id="CHEBI:59789"/>
        <dbReference type="ChEBI" id="CHEBI:61961"/>
    </reaction>
</comment>
<dbReference type="PANTHER" id="PTHR43648:SF1">
    <property type="entry name" value="ELECTRON TRANSFER FLAVOPROTEIN BETA SUBUNIT LYSINE METHYLTRANSFERASE"/>
    <property type="match status" value="1"/>
</dbReference>
<dbReference type="HAMAP" id="MF_00735">
    <property type="entry name" value="Methyltr_PrmA"/>
    <property type="match status" value="1"/>
</dbReference>
<gene>
    <name evidence="6" type="primary">prmA</name>
    <name evidence="7" type="ORF">EOI86_17375</name>
</gene>
<keyword evidence="2 6" id="KW-0963">Cytoplasm</keyword>
<dbReference type="GO" id="GO:0032259">
    <property type="term" value="P:methylation"/>
    <property type="evidence" value="ECO:0007669"/>
    <property type="project" value="UniProtKB-KW"/>
</dbReference>
<sequence length="293" mass="31469">MTDLYKIEFLLPSAESSGPMELVLEPFAAVVTCFETPGSDTWRLEAYCTELPPYDLVEKAISDGARIAGIPAPEFVAGPVPQIDWVSENQKSFTPIRAGRFFVYPSHFDGKVPAGSLSICMDAGMAFGTGEHGTTKGCLLMIEAVLKRRRVATALDLGCGTGILAIATALASKATQLTASDIDPDAVAVSIENCRINRLQTRVRPVVSDGLDRRELNRPGAYDLVIANILAGPLQRLAPGIARVVAPGGDVILSGLLEDQETAVLAAYRRQGLYLRGRKRLDGWSTLLLSRKA</sequence>
<reference evidence="8" key="1">
    <citation type="submission" date="2019-01" db="EMBL/GenBank/DDBJ databases">
        <title>Gri0909 isolated from a small marine red alga.</title>
        <authorList>
            <person name="Kim J."/>
            <person name="Jeong S.E."/>
            <person name="Jeon C.O."/>
        </authorList>
    </citation>
    <scope>NUCLEOTIDE SEQUENCE [LARGE SCALE GENOMIC DNA]</scope>
    <source>
        <strain evidence="8">Gri0909</strain>
    </source>
</reference>
<comment type="caution">
    <text evidence="7">The sequence shown here is derived from an EMBL/GenBank/DDBJ whole genome shotgun (WGS) entry which is preliminary data.</text>
</comment>
<feature type="binding site" evidence="6">
    <location>
        <position position="158"/>
    </location>
    <ligand>
        <name>S-adenosyl-L-methionine</name>
        <dbReference type="ChEBI" id="CHEBI:59789"/>
    </ligand>
</feature>
<proteinExistence type="inferred from homology"/>
<dbReference type="Gene3D" id="3.40.50.150">
    <property type="entry name" value="Vaccinia Virus protein VP39"/>
    <property type="match status" value="1"/>
</dbReference>
<evidence type="ECO:0000256" key="5">
    <source>
        <dbReference type="ARBA" id="ARBA00022691"/>
    </source>
</evidence>
<evidence type="ECO:0000256" key="1">
    <source>
        <dbReference type="ARBA" id="ARBA00009741"/>
    </source>
</evidence>
<keyword evidence="4 6" id="KW-0808">Transferase</keyword>
<dbReference type="RefSeq" id="WP_127766628.1">
    <property type="nucleotide sequence ID" value="NZ_SADE01000003.1"/>
</dbReference>
<dbReference type="GO" id="GO:0005737">
    <property type="term" value="C:cytoplasm"/>
    <property type="evidence" value="ECO:0007669"/>
    <property type="project" value="UniProtKB-SubCell"/>
</dbReference>
<dbReference type="AlphaFoldDB" id="A0A437QJE2"/>
<dbReference type="Pfam" id="PF06325">
    <property type="entry name" value="PrmA"/>
    <property type="match status" value="1"/>
</dbReference>
<dbReference type="OrthoDB" id="9785995at2"/>
<keyword evidence="8" id="KW-1185">Reference proteome</keyword>
<dbReference type="EC" id="2.1.1.-" evidence="6"/>
<dbReference type="SUPFAM" id="SSF53335">
    <property type="entry name" value="S-adenosyl-L-methionine-dependent methyltransferases"/>
    <property type="match status" value="1"/>
</dbReference>
<dbReference type="GO" id="GO:0016279">
    <property type="term" value="F:protein-lysine N-methyltransferase activity"/>
    <property type="evidence" value="ECO:0007669"/>
    <property type="project" value="RHEA"/>
</dbReference>
<evidence type="ECO:0000313" key="7">
    <source>
        <dbReference type="EMBL" id="RVU34628.1"/>
    </source>
</evidence>
<comment type="function">
    <text evidence="6">Methylates ribosomal protein L11.</text>
</comment>
<evidence type="ECO:0000256" key="4">
    <source>
        <dbReference type="ARBA" id="ARBA00022679"/>
    </source>
</evidence>